<dbReference type="AlphaFoldDB" id="A0A6G2B7Z3"/>
<protein>
    <recommendedName>
        <fullName evidence="4">DNA primase</fullName>
    </recommendedName>
</protein>
<proteinExistence type="predicted"/>
<sequence>MTNRSTNRSALALAFATGYVVGSTRKLRLPLGAAGAVVSRRLGVDPARLGEQLKEKAPGLAGTTDRLRENAKRVGRAATGAPTSPLSGASVEGMRERLGDALRRKDDDADGEASADPDTDGSEDAPAGTDTAGSQDGGKGTGRAGAGNGTAAGRSRRAPGGSKAAGAAGKTTGKTAGKTAGKATGKTASGRAPARKSSSGPAGTTSSRKASSARKTTGGTAGRTAGTAKKTTGGNGRGGRAGGDRRD</sequence>
<keyword evidence="3" id="KW-1185">Reference proteome</keyword>
<dbReference type="RefSeq" id="WP_155070052.1">
    <property type="nucleotide sequence ID" value="NZ_WIXO01000001.1"/>
</dbReference>
<accession>A0A6G2B7Z3</accession>
<evidence type="ECO:0000313" key="3">
    <source>
        <dbReference type="Proteomes" id="UP000473014"/>
    </source>
</evidence>
<dbReference type="Proteomes" id="UP000473014">
    <property type="component" value="Unassembled WGS sequence"/>
</dbReference>
<comment type="caution">
    <text evidence="2">The sequence shown here is derived from an EMBL/GenBank/DDBJ whole genome shotgun (WGS) entry which is preliminary data.</text>
</comment>
<feature type="compositionally biased region" description="Low complexity" evidence="1">
    <location>
        <begin position="151"/>
        <end position="192"/>
    </location>
</feature>
<feature type="compositionally biased region" description="Basic and acidic residues" evidence="1">
    <location>
        <begin position="93"/>
        <end position="107"/>
    </location>
</feature>
<feature type="compositionally biased region" description="Acidic residues" evidence="1">
    <location>
        <begin position="108"/>
        <end position="123"/>
    </location>
</feature>
<feature type="region of interest" description="Disordered" evidence="1">
    <location>
        <begin position="53"/>
        <end position="247"/>
    </location>
</feature>
<evidence type="ECO:0008006" key="4">
    <source>
        <dbReference type="Google" id="ProtNLM"/>
    </source>
</evidence>
<organism evidence="2 3">
    <name type="scientific">Streptomyces taklimakanensis</name>
    <dbReference type="NCBI Taxonomy" id="2569853"/>
    <lineage>
        <taxon>Bacteria</taxon>
        <taxon>Bacillati</taxon>
        <taxon>Actinomycetota</taxon>
        <taxon>Actinomycetes</taxon>
        <taxon>Kitasatosporales</taxon>
        <taxon>Streptomycetaceae</taxon>
        <taxon>Streptomyces</taxon>
    </lineage>
</organism>
<dbReference type="EMBL" id="WIXO01000001">
    <property type="protein sequence ID" value="MTE18387.1"/>
    <property type="molecule type" value="Genomic_DNA"/>
</dbReference>
<gene>
    <name evidence="2" type="ORF">F0L17_04430</name>
</gene>
<feature type="compositionally biased region" description="Gly residues" evidence="1">
    <location>
        <begin position="135"/>
        <end position="150"/>
    </location>
</feature>
<feature type="compositionally biased region" description="Polar residues" evidence="1">
    <location>
        <begin position="196"/>
        <end position="210"/>
    </location>
</feature>
<name>A0A6G2B7Z3_9ACTN</name>
<feature type="compositionally biased region" description="Low complexity" evidence="1">
    <location>
        <begin position="213"/>
        <end position="232"/>
    </location>
</feature>
<evidence type="ECO:0000313" key="2">
    <source>
        <dbReference type="EMBL" id="MTE18387.1"/>
    </source>
</evidence>
<dbReference type="OrthoDB" id="4966929at2"/>
<reference evidence="2 3" key="1">
    <citation type="submission" date="2019-11" db="EMBL/GenBank/DDBJ databases">
        <authorList>
            <person name="Yuan L."/>
        </authorList>
    </citation>
    <scope>NUCLEOTIDE SEQUENCE [LARGE SCALE GENOMIC DNA]</scope>
    <source>
        <strain evidence="2 3">TRM43335</strain>
    </source>
</reference>
<evidence type="ECO:0000256" key="1">
    <source>
        <dbReference type="SAM" id="MobiDB-lite"/>
    </source>
</evidence>